<reference evidence="2" key="1">
    <citation type="submission" date="2019-03" db="EMBL/GenBank/DDBJ databases">
        <title>Single cell metagenomics reveals metabolic interactions within the superorganism composed of flagellate Streblomastix strix and complex community of Bacteroidetes bacteria on its surface.</title>
        <authorList>
            <person name="Treitli S.C."/>
            <person name="Kolisko M."/>
            <person name="Husnik F."/>
            <person name="Keeling P."/>
            <person name="Hampl V."/>
        </authorList>
    </citation>
    <scope>NUCLEOTIDE SEQUENCE</scope>
    <source>
        <strain evidence="2">STM</strain>
    </source>
</reference>
<dbReference type="Pfam" id="PF14322">
    <property type="entry name" value="SusD-like_3"/>
    <property type="match status" value="1"/>
</dbReference>
<sequence length="219" mass="24864">MRKISKTRTWVVALLVPIMFSGCDSFLEQIDTSGINENSLFRKKEDGYALVTGIYSTFHFNIDYMLKGIWFTSNFPSQDFHNAGSDTFWNTYEIPTDFDALNTFWSGNYIGISRANAAMPILEDMIARGVFTEVEGNQLMAECYFLRGIYYYYLGVDFGGVPLELEVVTDDGLHPRNTQDEVFEVVSDDMAKAFNFLPWKSDQSAADRGRATKEAALAY</sequence>
<evidence type="ECO:0000259" key="1">
    <source>
        <dbReference type="Pfam" id="PF14322"/>
    </source>
</evidence>
<accession>A0A5J4R696</accession>
<proteinExistence type="predicted"/>
<evidence type="ECO:0000313" key="2">
    <source>
        <dbReference type="EMBL" id="KAA6328621.1"/>
    </source>
</evidence>
<dbReference type="SUPFAM" id="SSF48452">
    <property type="entry name" value="TPR-like"/>
    <property type="match status" value="1"/>
</dbReference>
<protein>
    <recommendedName>
        <fullName evidence="1">SusD-like N-terminal domain-containing protein</fullName>
    </recommendedName>
</protein>
<comment type="caution">
    <text evidence="2">The sequence shown here is derived from an EMBL/GenBank/DDBJ whole genome shotgun (WGS) entry which is preliminary data.</text>
</comment>
<name>A0A5J4R696_9ZZZZ</name>
<gene>
    <name evidence="2" type="ORF">EZS27_022509</name>
</gene>
<dbReference type="InterPro" id="IPR011990">
    <property type="entry name" value="TPR-like_helical_dom_sf"/>
</dbReference>
<dbReference type="PROSITE" id="PS51257">
    <property type="entry name" value="PROKAR_LIPOPROTEIN"/>
    <property type="match status" value="1"/>
</dbReference>
<dbReference type="EMBL" id="SNRY01001790">
    <property type="protein sequence ID" value="KAA6328621.1"/>
    <property type="molecule type" value="Genomic_DNA"/>
</dbReference>
<dbReference type="AlphaFoldDB" id="A0A5J4R696"/>
<dbReference type="InterPro" id="IPR033985">
    <property type="entry name" value="SusD-like_N"/>
</dbReference>
<organism evidence="2">
    <name type="scientific">termite gut metagenome</name>
    <dbReference type="NCBI Taxonomy" id="433724"/>
    <lineage>
        <taxon>unclassified sequences</taxon>
        <taxon>metagenomes</taxon>
        <taxon>organismal metagenomes</taxon>
    </lineage>
</organism>
<feature type="domain" description="SusD-like N-terminal" evidence="1">
    <location>
        <begin position="88"/>
        <end position="219"/>
    </location>
</feature>
<dbReference type="Gene3D" id="1.25.40.390">
    <property type="match status" value="1"/>
</dbReference>